<gene>
    <name evidence="2" type="ORF">LQE92_00830</name>
</gene>
<protein>
    <submittedName>
        <fullName evidence="2">DUF362 domain-containing protein</fullName>
    </submittedName>
</protein>
<keyword evidence="3" id="KW-1185">Reference proteome</keyword>
<dbReference type="RefSeq" id="WP_231061122.1">
    <property type="nucleotide sequence ID" value="NZ_JAJNOR010000001.1"/>
</dbReference>
<dbReference type="EMBL" id="JAJNOR010000001">
    <property type="protein sequence ID" value="MCD2491169.1"/>
    <property type="molecule type" value="Genomic_DNA"/>
</dbReference>
<accession>A0AAP2W906</accession>
<evidence type="ECO:0000313" key="2">
    <source>
        <dbReference type="EMBL" id="MCD2491169.1"/>
    </source>
</evidence>
<sequence length="368" mass="40488">MKKNDVFMIHGSDYREMTKSLLHAADLAGMIRNREAVISLKPNLAVSKSPSSGATTHAELLDGTIEYLKEQGFSHIRIMEGSWVGDSTERAFHAAGYDRISKLYGIPLIDLQKDRFQEYDAAGMKIKLCDTAASSDFVINMPVLKGHCQTTITCALKNNKGVIPNCEKRRFHTLGLHKPIAHLNTIARNDFILVDNICGDLDFEEGGNPVPMDRILGFADPVLCDAFVCDTMGFSTEEVPYIHMAEKLGVGSSDLSRADIHMLNQPSEPDFSPKPSRRVAALAQYISPENACSACYGSLIHALNRLDEAGLLKKQLKDSPIAIGQGCQDRSGSVGIGRCTEKFCHSLKGCPPKANDMLEFLKKNWLND</sequence>
<feature type="domain" description="DUF362" evidence="1">
    <location>
        <begin position="39"/>
        <end position="230"/>
    </location>
</feature>
<comment type="caution">
    <text evidence="2">The sequence shown here is derived from an EMBL/GenBank/DDBJ whole genome shotgun (WGS) entry which is preliminary data.</text>
</comment>
<dbReference type="AlphaFoldDB" id="A0AAP2W906"/>
<reference evidence="2 3" key="1">
    <citation type="submission" date="2021-11" db="EMBL/GenBank/DDBJ databases">
        <title>Lacrimispora sp. nov. NSJ-141 isolated from human feces.</title>
        <authorList>
            <person name="Abdugheni R."/>
        </authorList>
    </citation>
    <scope>NUCLEOTIDE SEQUENCE [LARGE SCALE GENOMIC DNA]</scope>
    <source>
        <strain evidence="2 3">NSJ-141</strain>
    </source>
</reference>
<organism evidence="2 3">
    <name type="scientific">Lientehia hominis</name>
    <dbReference type="NCBI Taxonomy" id="2897778"/>
    <lineage>
        <taxon>Bacteria</taxon>
        <taxon>Bacillati</taxon>
        <taxon>Bacillota</taxon>
        <taxon>Clostridia</taxon>
        <taxon>Lachnospirales</taxon>
        <taxon>Lachnospiraceae</taxon>
        <taxon>Lientehia</taxon>
    </lineage>
</organism>
<dbReference type="InterPro" id="IPR007160">
    <property type="entry name" value="DUF362"/>
</dbReference>
<evidence type="ECO:0000313" key="3">
    <source>
        <dbReference type="Proteomes" id="UP001299265"/>
    </source>
</evidence>
<name>A0AAP2W906_9FIRM</name>
<evidence type="ECO:0000259" key="1">
    <source>
        <dbReference type="Pfam" id="PF04015"/>
    </source>
</evidence>
<proteinExistence type="predicted"/>
<dbReference type="Pfam" id="PF04015">
    <property type="entry name" value="DUF362"/>
    <property type="match status" value="1"/>
</dbReference>
<dbReference type="Proteomes" id="UP001299265">
    <property type="component" value="Unassembled WGS sequence"/>
</dbReference>